<feature type="domain" description="Glycosyltransferase 61 catalytic" evidence="9">
    <location>
        <begin position="326"/>
        <end position="400"/>
    </location>
</feature>
<dbReference type="EMBL" id="JACGWO010000006">
    <property type="protein sequence ID" value="KAK4424312.1"/>
    <property type="molecule type" value="Genomic_DNA"/>
</dbReference>
<evidence type="ECO:0000256" key="2">
    <source>
        <dbReference type="ARBA" id="ARBA00022676"/>
    </source>
</evidence>
<dbReference type="PANTHER" id="PTHR20961:SF38">
    <property type="entry name" value="PROTEIN O-LINKED-MANNOSE BETA-1,4-N-ACETYLGLUCOSAMINYLTRANSFERASE 2"/>
    <property type="match status" value="1"/>
</dbReference>
<keyword evidence="2" id="KW-0328">Glycosyltransferase</keyword>
<protein>
    <recommendedName>
        <fullName evidence="9">Glycosyltransferase 61 catalytic domain-containing protein</fullName>
    </recommendedName>
</protein>
<keyword evidence="6 8" id="KW-0472">Membrane</keyword>
<accession>A0AAE1Y6F6</accession>
<evidence type="ECO:0000259" key="9">
    <source>
        <dbReference type="Pfam" id="PF04577"/>
    </source>
</evidence>
<evidence type="ECO:0000256" key="1">
    <source>
        <dbReference type="ARBA" id="ARBA00004323"/>
    </source>
</evidence>
<dbReference type="Proteomes" id="UP001293254">
    <property type="component" value="Unassembled WGS sequence"/>
</dbReference>
<evidence type="ECO:0000256" key="3">
    <source>
        <dbReference type="ARBA" id="ARBA00022679"/>
    </source>
</evidence>
<evidence type="ECO:0000256" key="6">
    <source>
        <dbReference type="ARBA" id="ARBA00023136"/>
    </source>
</evidence>
<keyword evidence="11" id="KW-1185">Reference proteome</keyword>
<dbReference type="InterPro" id="IPR049625">
    <property type="entry name" value="Glyco_transf_61_cat"/>
</dbReference>
<keyword evidence="7" id="KW-0325">Glycoprotein</keyword>
<evidence type="ECO:0000256" key="7">
    <source>
        <dbReference type="ARBA" id="ARBA00023180"/>
    </source>
</evidence>
<keyword evidence="4 8" id="KW-0812">Transmembrane</keyword>
<keyword evidence="5 8" id="KW-1133">Transmembrane helix</keyword>
<keyword evidence="3" id="KW-0808">Transferase</keyword>
<comment type="caution">
    <text evidence="10">The sequence shown here is derived from an EMBL/GenBank/DDBJ whole genome shotgun (WGS) entry which is preliminary data.</text>
</comment>
<dbReference type="AlphaFoldDB" id="A0AAE1Y6F6"/>
<evidence type="ECO:0000313" key="11">
    <source>
        <dbReference type="Proteomes" id="UP001293254"/>
    </source>
</evidence>
<dbReference type="GO" id="GO:0000139">
    <property type="term" value="C:Golgi membrane"/>
    <property type="evidence" value="ECO:0007669"/>
    <property type="project" value="UniProtKB-SubCell"/>
</dbReference>
<evidence type="ECO:0000256" key="5">
    <source>
        <dbReference type="ARBA" id="ARBA00022989"/>
    </source>
</evidence>
<reference evidence="10" key="2">
    <citation type="journal article" date="2024" name="Plant">
        <title>Genomic evolution and insights into agronomic trait innovations of Sesamum species.</title>
        <authorList>
            <person name="Miao H."/>
            <person name="Wang L."/>
            <person name="Qu L."/>
            <person name="Liu H."/>
            <person name="Sun Y."/>
            <person name="Le M."/>
            <person name="Wang Q."/>
            <person name="Wei S."/>
            <person name="Zheng Y."/>
            <person name="Lin W."/>
            <person name="Duan Y."/>
            <person name="Cao H."/>
            <person name="Xiong S."/>
            <person name="Wang X."/>
            <person name="Wei L."/>
            <person name="Li C."/>
            <person name="Ma Q."/>
            <person name="Ju M."/>
            <person name="Zhao R."/>
            <person name="Li G."/>
            <person name="Mu C."/>
            <person name="Tian Q."/>
            <person name="Mei H."/>
            <person name="Zhang T."/>
            <person name="Gao T."/>
            <person name="Zhang H."/>
        </authorList>
    </citation>
    <scope>NUCLEOTIDE SEQUENCE</scope>
    <source>
        <strain evidence="10">3651</strain>
    </source>
</reference>
<dbReference type="PANTHER" id="PTHR20961">
    <property type="entry name" value="GLYCOSYLTRANSFERASE"/>
    <property type="match status" value="1"/>
</dbReference>
<organism evidence="10 11">
    <name type="scientific">Sesamum alatum</name>
    <dbReference type="NCBI Taxonomy" id="300844"/>
    <lineage>
        <taxon>Eukaryota</taxon>
        <taxon>Viridiplantae</taxon>
        <taxon>Streptophyta</taxon>
        <taxon>Embryophyta</taxon>
        <taxon>Tracheophyta</taxon>
        <taxon>Spermatophyta</taxon>
        <taxon>Magnoliopsida</taxon>
        <taxon>eudicotyledons</taxon>
        <taxon>Gunneridae</taxon>
        <taxon>Pentapetalae</taxon>
        <taxon>asterids</taxon>
        <taxon>lamiids</taxon>
        <taxon>Lamiales</taxon>
        <taxon>Pedaliaceae</taxon>
        <taxon>Sesamum</taxon>
    </lineage>
</organism>
<dbReference type="GO" id="GO:0016763">
    <property type="term" value="F:pentosyltransferase activity"/>
    <property type="evidence" value="ECO:0007669"/>
    <property type="project" value="UniProtKB-ARBA"/>
</dbReference>
<evidence type="ECO:0000313" key="10">
    <source>
        <dbReference type="EMBL" id="KAK4424312.1"/>
    </source>
</evidence>
<dbReference type="InterPro" id="IPR007657">
    <property type="entry name" value="Glycosyltransferase_61"/>
</dbReference>
<reference evidence="10" key="1">
    <citation type="submission" date="2020-06" db="EMBL/GenBank/DDBJ databases">
        <authorList>
            <person name="Li T."/>
            <person name="Hu X."/>
            <person name="Zhang T."/>
            <person name="Song X."/>
            <person name="Zhang H."/>
            <person name="Dai N."/>
            <person name="Sheng W."/>
            <person name="Hou X."/>
            <person name="Wei L."/>
        </authorList>
    </citation>
    <scope>NUCLEOTIDE SEQUENCE</scope>
    <source>
        <strain evidence="10">3651</strain>
        <tissue evidence="10">Leaf</tissue>
    </source>
</reference>
<feature type="transmembrane region" description="Helical" evidence="8">
    <location>
        <begin position="37"/>
        <end position="54"/>
    </location>
</feature>
<dbReference type="Pfam" id="PF04577">
    <property type="entry name" value="Glyco_transf_61"/>
    <property type="match status" value="1"/>
</dbReference>
<evidence type="ECO:0000256" key="8">
    <source>
        <dbReference type="SAM" id="Phobius"/>
    </source>
</evidence>
<gene>
    <name evidence="10" type="ORF">Salat_1624600</name>
</gene>
<comment type="subcellular location">
    <subcellularLocation>
        <location evidence="1">Golgi apparatus membrane</location>
        <topology evidence="1">Single-pass type II membrane protein</topology>
    </subcellularLocation>
</comment>
<name>A0AAE1Y6F6_9LAMI</name>
<sequence>MSKPASDAENVAVNAKPRKSSQFLRRVSPCSPSSPKLSIYLLAVFVILFVLFQIQSLQTPPTSPWAFMHQWEKIVTKSCFSSFHESPRELKAVASKLRASVTFLPLKDLRFSQAAMRGHTWFMSSLYDMHEEGEVQYQQFPTDASRGRVLCLKGRDTHDGSWNSYALAWPGALPDNATLMKGLTFVSYNHYDYHNIWHGLSAMMPFVAWHIKSQCAVPNRWILYHWGEVRTSMAPWVGTLLEATFGAPIGIETFDGIHHNESDGDNDDDAAACFEEAVVMRHNEGGMSREKRMEVYDLMRCRSRMYCNVSSDGRREKGFRIGMTMLMRNGPRSFKNASAVISIFEKECRKVEGCRLMVAYPHNLTFCEQVELMSLTDIVISAHGAQLSNMILMDRNSSVMELFPKGWLELAGVGQYVHHWLANWSGMRHEGAWRDPVGDHCPFPEDDRRCMSMFKNGRIGHNESYFSEWARNVLNDQVKLKKAQNVSISPVSGLCGCK</sequence>
<proteinExistence type="predicted"/>
<evidence type="ECO:0000256" key="4">
    <source>
        <dbReference type="ARBA" id="ARBA00022692"/>
    </source>
</evidence>